<evidence type="ECO:0008006" key="4">
    <source>
        <dbReference type="Google" id="ProtNLM"/>
    </source>
</evidence>
<keyword evidence="1" id="KW-0812">Transmembrane</keyword>
<keyword evidence="3" id="KW-1185">Reference proteome</keyword>
<protein>
    <recommendedName>
        <fullName evidence="4">Beta-fructofuranosidase</fullName>
    </recommendedName>
</protein>
<keyword evidence="1" id="KW-1133">Transmembrane helix</keyword>
<dbReference type="Proteomes" id="UP000266723">
    <property type="component" value="Unassembled WGS sequence"/>
</dbReference>
<keyword evidence="1" id="KW-0472">Membrane</keyword>
<name>A0ABQ7CMC3_BRACR</name>
<proteinExistence type="predicted"/>
<dbReference type="EMBL" id="QGKV02000759">
    <property type="protein sequence ID" value="KAF3560743.1"/>
    <property type="molecule type" value="Genomic_DNA"/>
</dbReference>
<evidence type="ECO:0000256" key="1">
    <source>
        <dbReference type="SAM" id="Phobius"/>
    </source>
</evidence>
<reference evidence="2 3" key="1">
    <citation type="journal article" date="2020" name="BMC Genomics">
        <title>Intraspecific diversification of the crop wild relative Brassica cretica Lam. using demographic model selection.</title>
        <authorList>
            <person name="Kioukis A."/>
            <person name="Michalopoulou V.A."/>
            <person name="Briers L."/>
            <person name="Pirintsos S."/>
            <person name="Studholme D.J."/>
            <person name="Pavlidis P."/>
            <person name="Sarris P.F."/>
        </authorList>
    </citation>
    <scope>NUCLEOTIDE SEQUENCE [LARGE SCALE GENOMIC DNA]</scope>
    <source>
        <strain evidence="3">cv. PFS-1207/04</strain>
    </source>
</reference>
<comment type="caution">
    <text evidence="2">The sequence shown here is derived from an EMBL/GenBank/DDBJ whole genome shotgun (WGS) entry which is preliminary data.</text>
</comment>
<sequence length="167" mass="18991">MASSDALLPVIFRRKPLSDSRSDDLILESRRRQPIKVHRAVILLLIALYVTLIVIHNGSASKNCGSDETMTKSPAHLAGVSEKRNFRKTEPFAWNNTMLSWQRTAFHFQPEKNWMNGGAKEPMTTRRNLEGNGGSKIRLKLHRACHATVDKKTLKYVSRPQNRTIIT</sequence>
<accession>A0ABQ7CMC3</accession>
<gene>
    <name evidence="2" type="ORF">DY000_02012205</name>
</gene>
<evidence type="ECO:0000313" key="3">
    <source>
        <dbReference type="Proteomes" id="UP000266723"/>
    </source>
</evidence>
<evidence type="ECO:0000313" key="2">
    <source>
        <dbReference type="EMBL" id="KAF3560743.1"/>
    </source>
</evidence>
<organism evidence="2 3">
    <name type="scientific">Brassica cretica</name>
    <name type="common">Mustard</name>
    <dbReference type="NCBI Taxonomy" id="69181"/>
    <lineage>
        <taxon>Eukaryota</taxon>
        <taxon>Viridiplantae</taxon>
        <taxon>Streptophyta</taxon>
        <taxon>Embryophyta</taxon>
        <taxon>Tracheophyta</taxon>
        <taxon>Spermatophyta</taxon>
        <taxon>Magnoliopsida</taxon>
        <taxon>eudicotyledons</taxon>
        <taxon>Gunneridae</taxon>
        <taxon>Pentapetalae</taxon>
        <taxon>rosids</taxon>
        <taxon>malvids</taxon>
        <taxon>Brassicales</taxon>
        <taxon>Brassicaceae</taxon>
        <taxon>Brassiceae</taxon>
        <taxon>Brassica</taxon>
    </lineage>
</organism>
<feature type="transmembrane region" description="Helical" evidence="1">
    <location>
        <begin position="40"/>
        <end position="58"/>
    </location>
</feature>